<dbReference type="Gene3D" id="3.30.1840.10">
    <property type="entry name" value="Polyphosphate kinase middle domain"/>
    <property type="match status" value="1"/>
</dbReference>
<feature type="region of interest" description="Disordered" evidence="7">
    <location>
        <begin position="1"/>
        <end position="184"/>
    </location>
</feature>
<dbReference type="SUPFAM" id="SSF140356">
    <property type="entry name" value="PPK N-terminal domain-like"/>
    <property type="match status" value="1"/>
</dbReference>
<dbReference type="GO" id="GO:0006799">
    <property type="term" value="P:polyphosphate biosynthetic process"/>
    <property type="evidence" value="ECO:0007669"/>
    <property type="project" value="InterPro"/>
</dbReference>
<feature type="compositionally biased region" description="Basic residues" evidence="7">
    <location>
        <begin position="161"/>
        <end position="170"/>
    </location>
</feature>
<keyword evidence="2" id="KW-0597">Phosphoprotein</keyword>
<dbReference type="InterPro" id="IPR025200">
    <property type="entry name" value="PPK_C_dom2"/>
</dbReference>
<dbReference type="Pfam" id="PF02503">
    <property type="entry name" value="PP_kinase"/>
    <property type="match status" value="1"/>
</dbReference>
<organism evidence="12 13">
    <name type="scientific">Polysphondylium violaceum</name>
    <dbReference type="NCBI Taxonomy" id="133409"/>
    <lineage>
        <taxon>Eukaryota</taxon>
        <taxon>Amoebozoa</taxon>
        <taxon>Evosea</taxon>
        <taxon>Eumycetozoa</taxon>
        <taxon>Dictyostelia</taxon>
        <taxon>Dictyosteliales</taxon>
        <taxon>Dictyosteliaceae</taxon>
        <taxon>Polysphondylium</taxon>
    </lineage>
</organism>
<dbReference type="Proteomes" id="UP000695562">
    <property type="component" value="Unassembled WGS sequence"/>
</dbReference>
<name>A0A8J4PMI8_9MYCE</name>
<feature type="compositionally biased region" description="Basic and acidic residues" evidence="7">
    <location>
        <begin position="42"/>
        <end position="51"/>
    </location>
</feature>
<dbReference type="GO" id="GO:0009358">
    <property type="term" value="C:polyphosphate kinase complex"/>
    <property type="evidence" value="ECO:0007669"/>
    <property type="project" value="InterPro"/>
</dbReference>
<evidence type="ECO:0000256" key="2">
    <source>
        <dbReference type="ARBA" id="ARBA00022553"/>
    </source>
</evidence>
<dbReference type="PANTHER" id="PTHR30218:SF0">
    <property type="entry name" value="POLYPHOSPHATE KINASE"/>
    <property type="match status" value="1"/>
</dbReference>
<feature type="compositionally biased region" description="Acidic residues" evidence="7">
    <location>
        <begin position="79"/>
        <end position="92"/>
    </location>
</feature>
<comment type="caution">
    <text evidence="12">The sequence shown here is derived from an EMBL/GenBank/DDBJ whole genome shotgun (WGS) entry which is preliminary data.</text>
</comment>
<dbReference type="Pfam" id="PF13089">
    <property type="entry name" value="PP_kinase_N"/>
    <property type="match status" value="1"/>
</dbReference>
<feature type="compositionally biased region" description="Acidic residues" evidence="7">
    <location>
        <begin position="118"/>
        <end position="139"/>
    </location>
</feature>
<feature type="compositionally biased region" description="Low complexity" evidence="7">
    <location>
        <begin position="370"/>
        <end position="389"/>
    </location>
</feature>
<feature type="domain" description="Polyphosphate kinase C-terminal" evidence="11">
    <location>
        <begin position="729"/>
        <end position="894"/>
    </location>
</feature>
<dbReference type="CDD" id="cd09165">
    <property type="entry name" value="PLDc_PaPPK1_C1_like"/>
    <property type="match status" value="1"/>
</dbReference>
<reference evidence="12" key="1">
    <citation type="submission" date="2020-01" db="EMBL/GenBank/DDBJ databases">
        <title>Development of genomics and gene disruption for Polysphondylium violaceum indicates a role for the polyketide synthase stlB in stalk morphogenesis.</title>
        <authorList>
            <person name="Narita B."/>
            <person name="Kawabe Y."/>
            <person name="Kin K."/>
            <person name="Saito T."/>
            <person name="Gibbs R."/>
            <person name="Kuspa A."/>
            <person name="Muzny D."/>
            <person name="Queller D."/>
            <person name="Richards S."/>
            <person name="Strassman J."/>
            <person name="Sucgang R."/>
            <person name="Worley K."/>
            <person name="Schaap P."/>
        </authorList>
    </citation>
    <scope>NUCLEOTIDE SEQUENCE</scope>
    <source>
        <strain evidence="12">QSvi11</strain>
    </source>
</reference>
<evidence type="ECO:0000259" key="11">
    <source>
        <dbReference type="Pfam" id="PF17941"/>
    </source>
</evidence>
<evidence type="ECO:0000259" key="10">
    <source>
        <dbReference type="Pfam" id="PF13090"/>
    </source>
</evidence>
<dbReference type="Gene3D" id="3.30.870.10">
    <property type="entry name" value="Endonuclease Chain A"/>
    <property type="match status" value="2"/>
</dbReference>
<keyword evidence="5" id="KW-0418">Kinase</keyword>
<dbReference type="PANTHER" id="PTHR30218">
    <property type="entry name" value="POLYPHOSPHATE KINASE"/>
    <property type="match status" value="1"/>
</dbReference>
<dbReference type="InterPro" id="IPR003414">
    <property type="entry name" value="PP_kinase"/>
</dbReference>
<evidence type="ECO:0000259" key="9">
    <source>
        <dbReference type="Pfam" id="PF13089"/>
    </source>
</evidence>
<feature type="domain" description="Polyphosphate kinase N-terminal" evidence="9">
    <location>
        <begin position="410"/>
        <end position="511"/>
    </location>
</feature>
<dbReference type="InterPro" id="IPR036830">
    <property type="entry name" value="PP_kinase_middle_dom_sf"/>
</dbReference>
<proteinExistence type="inferred from homology"/>
<keyword evidence="13" id="KW-1185">Reference proteome</keyword>
<dbReference type="SUPFAM" id="SSF56024">
    <property type="entry name" value="Phospholipase D/nuclease"/>
    <property type="match status" value="2"/>
</dbReference>
<dbReference type="HAMAP" id="MF_00347">
    <property type="entry name" value="Polyphosphate_kinase"/>
    <property type="match status" value="1"/>
</dbReference>
<evidence type="ECO:0000313" key="13">
    <source>
        <dbReference type="Proteomes" id="UP000695562"/>
    </source>
</evidence>
<dbReference type="AlphaFoldDB" id="A0A8J4PMI8"/>
<dbReference type="InterPro" id="IPR036832">
    <property type="entry name" value="PPK_N_dom_sf"/>
</dbReference>
<dbReference type="InterPro" id="IPR024953">
    <property type="entry name" value="PP_kinase_middle"/>
</dbReference>
<gene>
    <name evidence="12" type="ORF">CYY_008736</name>
</gene>
<dbReference type="SUPFAM" id="SSF143724">
    <property type="entry name" value="PHP14-like"/>
    <property type="match status" value="1"/>
</dbReference>
<dbReference type="CDD" id="cd09168">
    <property type="entry name" value="PLDc_PaPPK1_C2_like"/>
    <property type="match status" value="1"/>
</dbReference>
<feature type="domain" description="Polyphosphate kinase middle" evidence="8">
    <location>
        <begin position="521"/>
        <end position="698"/>
    </location>
</feature>
<evidence type="ECO:0000256" key="5">
    <source>
        <dbReference type="ARBA" id="ARBA00022777"/>
    </source>
</evidence>
<dbReference type="NCBIfam" id="TIGR03705">
    <property type="entry name" value="poly_P_kin"/>
    <property type="match status" value="1"/>
</dbReference>
<dbReference type="Pfam" id="PF13090">
    <property type="entry name" value="PP_kinase_C"/>
    <property type="match status" value="1"/>
</dbReference>
<dbReference type="InterPro" id="IPR025198">
    <property type="entry name" value="PPK_N_dom"/>
</dbReference>
<protein>
    <recommendedName>
        <fullName evidence="1">ATP-polyphosphate phosphotransferase</fullName>
        <ecNumber evidence="1">2.7.4.1</ecNumber>
    </recommendedName>
</protein>
<feature type="region of interest" description="Disordered" evidence="7">
    <location>
        <begin position="343"/>
        <end position="391"/>
    </location>
</feature>
<keyword evidence="3" id="KW-0808">Transferase</keyword>
<evidence type="ECO:0000256" key="6">
    <source>
        <dbReference type="ARBA" id="ARBA00022840"/>
    </source>
</evidence>
<keyword evidence="6" id="KW-0067">ATP-binding</keyword>
<dbReference type="InterPro" id="IPR041108">
    <property type="entry name" value="PP_kinase_C_1"/>
</dbReference>
<dbReference type="EC" id="2.7.4.1" evidence="1"/>
<evidence type="ECO:0000313" key="12">
    <source>
        <dbReference type="EMBL" id="KAF2069939.1"/>
    </source>
</evidence>
<feature type="domain" description="Polyphosphate kinase C-terminal" evidence="10">
    <location>
        <begin position="901"/>
        <end position="1062"/>
    </location>
</feature>
<evidence type="ECO:0000259" key="8">
    <source>
        <dbReference type="Pfam" id="PF02503"/>
    </source>
</evidence>
<dbReference type="NCBIfam" id="NF003921">
    <property type="entry name" value="PRK05443.2-2"/>
    <property type="match status" value="1"/>
</dbReference>
<dbReference type="GO" id="GO:0008976">
    <property type="term" value="F:polyphosphate kinase activity"/>
    <property type="evidence" value="ECO:0007669"/>
    <property type="project" value="UniProtKB-EC"/>
</dbReference>
<dbReference type="EMBL" id="AJWJ01000569">
    <property type="protein sequence ID" value="KAF2069939.1"/>
    <property type="molecule type" value="Genomic_DNA"/>
</dbReference>
<accession>A0A8J4PMI8</accession>
<dbReference type="Gene3D" id="1.20.58.310">
    <property type="entry name" value="Polyphosphate kinase N-terminal domain"/>
    <property type="match status" value="1"/>
</dbReference>
<evidence type="ECO:0000256" key="7">
    <source>
        <dbReference type="SAM" id="MobiDB-lite"/>
    </source>
</evidence>
<dbReference type="GO" id="GO:0005524">
    <property type="term" value="F:ATP binding"/>
    <property type="evidence" value="ECO:0007669"/>
    <property type="project" value="UniProtKB-KW"/>
</dbReference>
<feature type="compositionally biased region" description="Low complexity" evidence="7">
    <location>
        <begin position="350"/>
        <end position="360"/>
    </location>
</feature>
<keyword evidence="4" id="KW-0547">Nucleotide-binding</keyword>
<dbReference type="OrthoDB" id="2011998at2759"/>
<evidence type="ECO:0000256" key="4">
    <source>
        <dbReference type="ARBA" id="ARBA00022741"/>
    </source>
</evidence>
<feature type="compositionally biased region" description="Polar residues" evidence="7">
    <location>
        <begin position="31"/>
        <end position="41"/>
    </location>
</feature>
<sequence>MTTTSEKVNKKIQDDTNGLKQQKKQDKKPLINNQGMISTEQQQKDKDKDAAEFLSGNKNNKNFDDIDEDASTPNLGDDSNVDQQDEESDDEQTASSTSSSTKMELHRYNISKQFPIDYQDEDEDYDEESSSLGEEDESDVPDKISLLPNAEKMENGGKSNNKSRPRKKRSSVGNGANKTGAIDKKLSETMIAESGQLFSPTEFVKSSTVPTGAKSPVQPLLLNSMLGFDNLGASNVLQVQNPTPIPNVAPSATTPLLNSSAPPVTNVLPDPDYCHRILDNQENYVVPSADHKILDIDNLFNDLAFCGQSETTPGSTPKHRPHSFTPNAGFGFIPLKLTADISPTNGNGGSSSNSNSTSSGAPFSLNSLVNGNGTNNNTPTTTTTTTTTTTKEEEIPLDLKILQLSGSRLYFNRELTELIYFYRILYEGYGLSLPVLERVRFLAITSQNLDMYFCKRALKLRLGYISTRKSLKPEERYINMVLNTTRNLINEMYNLYCNILLPELSNNNVFILKHQDLTDSEKIQLRGFFLQHVFPLMTPLVVDAGHPFPNLSNLSLNIAVLLKHDEENTRFVRIKVPQRIPRFVHIKQRAPYSIIPMEEIILANLDTLFPNTKILTKSLFRVTRHNDLKLNNEDQANDLLELIKTELHKRKFAPMVRLEVSHDMPVEILDMLKTQLHLENSDVFIINGPLGLSDLFELCKLNLPHLKFEPWNPHIPSCLVKLTKYPMDDIFSIIRKGELLINLPYLSFNSSVQFFIESAVKDPKVLAIKMSIYRTNSNSQLIRALCEAAAHKEVSVLIDLKASGDEELNTKFARLLEQAGCHVSYGLVGLKTHAKIAMVVREEENGLREYLHISTGNYNASTADIYADMGLFSCDQDLGQDMCNLFNYLTGYSRVTSFKKLLIAPMNMRSTLIQLIENEAKNAREGKEASIYAVMNGLDDKRLVNCLYQASVAGVKINLVVRGRCRILPGVPGISDNIKVISILGRFLEHSRIYCFHNNGNKKAYIASADWLHRNLKRRVEVMVPVEDPNNIKQLYDIIDVYLNDTNAWEMLPDGRYKKRSKPIGEDSQTYFMKSTIQKHPVIWTK</sequence>
<dbReference type="Pfam" id="PF17941">
    <property type="entry name" value="PP_kinase_C_1"/>
    <property type="match status" value="1"/>
</dbReference>
<evidence type="ECO:0000256" key="1">
    <source>
        <dbReference type="ARBA" id="ARBA00012960"/>
    </source>
</evidence>
<evidence type="ECO:0000256" key="3">
    <source>
        <dbReference type="ARBA" id="ARBA00022679"/>
    </source>
</evidence>